<dbReference type="Proteomes" id="UP001231166">
    <property type="component" value="Plasmid pRho-VOC14-L"/>
</dbReference>
<dbReference type="AlphaFoldDB" id="A0AAX3YTZ8"/>
<protein>
    <submittedName>
        <fullName evidence="1">Uncharacterized protein</fullName>
    </submittedName>
</protein>
<name>A0AAX3YTZ8_RHOOP</name>
<evidence type="ECO:0000313" key="2">
    <source>
        <dbReference type="Proteomes" id="UP001231166"/>
    </source>
</evidence>
<keyword evidence="1" id="KW-0614">Plasmid</keyword>
<dbReference type="RefSeq" id="WP_304711037.1">
    <property type="nucleotide sequence ID" value="NZ_CP130956.1"/>
</dbReference>
<dbReference type="EMBL" id="CP130956">
    <property type="protein sequence ID" value="WLF52218.1"/>
    <property type="molecule type" value="Genomic_DNA"/>
</dbReference>
<organism evidence="1 2">
    <name type="scientific">Rhodococcus opacus</name>
    <name type="common">Nocardia opaca</name>
    <dbReference type="NCBI Taxonomy" id="37919"/>
    <lineage>
        <taxon>Bacteria</taxon>
        <taxon>Bacillati</taxon>
        <taxon>Actinomycetota</taxon>
        <taxon>Actinomycetes</taxon>
        <taxon>Mycobacteriales</taxon>
        <taxon>Nocardiaceae</taxon>
        <taxon>Rhodococcus</taxon>
    </lineage>
</organism>
<reference evidence="1" key="1">
    <citation type="submission" date="2023-07" db="EMBL/GenBank/DDBJ databases">
        <title>Genomic analysis of Rhodococcus opacus VOC-14 with glycol ethers degradation activity.</title>
        <authorList>
            <person name="Narkevich D.A."/>
            <person name="Hlushen A.M."/>
            <person name="Akhremchuk A.E."/>
            <person name="Sikolenko M.A."/>
            <person name="Valentovich L.N."/>
        </authorList>
    </citation>
    <scope>NUCLEOTIDE SEQUENCE</scope>
    <source>
        <strain evidence="1">VOC-14</strain>
        <plasmid evidence="1">pRho-VOC14-L</plasmid>
    </source>
</reference>
<proteinExistence type="predicted"/>
<geneLocation type="plasmid" evidence="1 2">
    <name>pRho-VOC14-L</name>
</geneLocation>
<accession>A0AAX3YTZ8</accession>
<evidence type="ECO:0000313" key="1">
    <source>
        <dbReference type="EMBL" id="WLF52218.1"/>
    </source>
</evidence>
<sequence length="42" mass="4412">MTKSTHGMCRVSAKRCTAAEKRSVILAKGAVEATGNPSCRCT</sequence>
<gene>
    <name evidence="1" type="ORF">Q5707_43200</name>
</gene>